<dbReference type="InterPro" id="IPR036390">
    <property type="entry name" value="WH_DNA-bd_sf"/>
</dbReference>
<dbReference type="InterPro" id="IPR000524">
    <property type="entry name" value="Tscrpt_reg_HTH_GntR"/>
</dbReference>
<dbReference type="SMART" id="SM00895">
    <property type="entry name" value="FCD"/>
    <property type="match status" value="1"/>
</dbReference>
<dbReference type="Pfam" id="PF00392">
    <property type="entry name" value="GntR"/>
    <property type="match status" value="1"/>
</dbReference>
<keyword evidence="6" id="KW-1185">Reference proteome</keyword>
<dbReference type="GO" id="GO:0003677">
    <property type="term" value="F:DNA binding"/>
    <property type="evidence" value="ECO:0007669"/>
    <property type="project" value="UniProtKB-KW"/>
</dbReference>
<dbReference type="SMART" id="SM00345">
    <property type="entry name" value="HTH_GNTR"/>
    <property type="match status" value="1"/>
</dbReference>
<dbReference type="Proteomes" id="UP000184191">
    <property type="component" value="Unassembled WGS sequence"/>
</dbReference>
<evidence type="ECO:0000259" key="4">
    <source>
        <dbReference type="PROSITE" id="PS50949"/>
    </source>
</evidence>
<protein>
    <submittedName>
        <fullName evidence="5">Transcriptional regulator, GntR family</fullName>
    </submittedName>
</protein>
<proteinExistence type="predicted"/>
<dbReference type="EMBL" id="FRBN01000014">
    <property type="protein sequence ID" value="SHL43150.1"/>
    <property type="molecule type" value="Genomic_DNA"/>
</dbReference>
<dbReference type="GO" id="GO:0003700">
    <property type="term" value="F:DNA-binding transcription factor activity"/>
    <property type="evidence" value="ECO:0007669"/>
    <property type="project" value="InterPro"/>
</dbReference>
<sequence>MKLRPIVTNLTLKGHVYERLREAITAVDIYSPDADLRLDERSLADQLKVSRTPLRDAIARLEAEGLVAVVPRKGVFLLRKSLDEILEMIVAWAALESMAARMATVHASDAEIASLRKIASKHNDKLSLTRISEYSDDNIQFHLRILEVSHCLLLKSMAEGLFLHMRAVRLRAMGEADRINRSVVDHAEIIEALEARDADEAALKVREHTMRLHEHVRKTWTRLELAQKLNAETA</sequence>
<evidence type="ECO:0000256" key="3">
    <source>
        <dbReference type="ARBA" id="ARBA00023163"/>
    </source>
</evidence>
<dbReference type="Gene3D" id="1.10.10.10">
    <property type="entry name" value="Winged helix-like DNA-binding domain superfamily/Winged helix DNA-binding domain"/>
    <property type="match status" value="1"/>
</dbReference>
<dbReference type="InterPro" id="IPR008920">
    <property type="entry name" value="TF_FadR/GntR_C"/>
</dbReference>
<dbReference type="RefSeq" id="WP_073198459.1">
    <property type="nucleotide sequence ID" value="NZ_FRBN01000014.1"/>
</dbReference>
<dbReference type="CDD" id="cd07377">
    <property type="entry name" value="WHTH_GntR"/>
    <property type="match status" value="1"/>
</dbReference>
<dbReference type="InterPro" id="IPR036388">
    <property type="entry name" value="WH-like_DNA-bd_sf"/>
</dbReference>
<reference evidence="6" key="1">
    <citation type="submission" date="2016-11" db="EMBL/GenBank/DDBJ databases">
        <authorList>
            <person name="Varghese N."/>
            <person name="Submissions S."/>
        </authorList>
    </citation>
    <scope>NUCLEOTIDE SEQUENCE [LARGE SCALE GENOMIC DNA]</scope>
    <source>
        <strain evidence="6">DSM 29327</strain>
    </source>
</reference>
<keyword evidence="1" id="KW-0805">Transcription regulation</keyword>
<dbReference type="Gene3D" id="1.20.120.530">
    <property type="entry name" value="GntR ligand-binding domain-like"/>
    <property type="match status" value="1"/>
</dbReference>
<name>A0A1M7AK59_9RHOB</name>
<evidence type="ECO:0000256" key="1">
    <source>
        <dbReference type="ARBA" id="ARBA00023015"/>
    </source>
</evidence>
<dbReference type="PANTHER" id="PTHR43537:SF49">
    <property type="entry name" value="TRANSCRIPTIONAL REGULATORY PROTEIN"/>
    <property type="match status" value="1"/>
</dbReference>
<dbReference type="SUPFAM" id="SSF46785">
    <property type="entry name" value="Winged helix' DNA-binding domain"/>
    <property type="match status" value="1"/>
</dbReference>
<dbReference type="PROSITE" id="PS50949">
    <property type="entry name" value="HTH_GNTR"/>
    <property type="match status" value="1"/>
</dbReference>
<evidence type="ECO:0000256" key="2">
    <source>
        <dbReference type="ARBA" id="ARBA00023125"/>
    </source>
</evidence>
<dbReference type="PRINTS" id="PR00035">
    <property type="entry name" value="HTHGNTR"/>
</dbReference>
<dbReference type="SUPFAM" id="SSF48008">
    <property type="entry name" value="GntR ligand-binding domain-like"/>
    <property type="match status" value="1"/>
</dbReference>
<dbReference type="AlphaFoldDB" id="A0A1M7AK59"/>
<dbReference type="STRING" id="1054996.SAMN05444414_1143"/>
<evidence type="ECO:0000313" key="6">
    <source>
        <dbReference type="Proteomes" id="UP000184191"/>
    </source>
</evidence>
<keyword evidence="3" id="KW-0804">Transcription</keyword>
<gene>
    <name evidence="5" type="ORF">SAMN05444414_1143</name>
</gene>
<organism evidence="5 6">
    <name type="scientific">Roseovarius marisflavi</name>
    <dbReference type="NCBI Taxonomy" id="1054996"/>
    <lineage>
        <taxon>Bacteria</taxon>
        <taxon>Pseudomonadati</taxon>
        <taxon>Pseudomonadota</taxon>
        <taxon>Alphaproteobacteria</taxon>
        <taxon>Rhodobacterales</taxon>
        <taxon>Roseobacteraceae</taxon>
        <taxon>Roseovarius</taxon>
    </lineage>
</organism>
<accession>A0A1M7AK59</accession>
<dbReference type="OrthoDB" id="7834120at2"/>
<dbReference type="InterPro" id="IPR011711">
    <property type="entry name" value="GntR_C"/>
</dbReference>
<evidence type="ECO:0000313" key="5">
    <source>
        <dbReference type="EMBL" id="SHL43150.1"/>
    </source>
</evidence>
<keyword evidence="2" id="KW-0238">DNA-binding</keyword>
<dbReference type="PANTHER" id="PTHR43537">
    <property type="entry name" value="TRANSCRIPTIONAL REGULATOR, GNTR FAMILY"/>
    <property type="match status" value="1"/>
</dbReference>
<dbReference type="Pfam" id="PF07729">
    <property type="entry name" value="FCD"/>
    <property type="match status" value="1"/>
</dbReference>
<feature type="domain" description="HTH gntR-type" evidence="4">
    <location>
        <begin position="10"/>
        <end position="80"/>
    </location>
</feature>